<dbReference type="InterPro" id="IPR057666">
    <property type="entry name" value="DrpA_SLOG"/>
</dbReference>
<dbReference type="GO" id="GO:0009294">
    <property type="term" value="P:DNA-mediated transformation"/>
    <property type="evidence" value="ECO:0007669"/>
    <property type="project" value="InterPro"/>
</dbReference>
<accession>A0A5C2HDV6</accession>
<reference evidence="3 4" key="2">
    <citation type="submission" date="2019-09" db="EMBL/GenBank/DDBJ databases">
        <title>Complete genome sequencing of four Arcobacter species reveals a diverse suite of mobile elements.</title>
        <authorList>
            <person name="Miller W.G."/>
            <person name="Yee E."/>
            <person name="Bono J.L."/>
        </authorList>
    </citation>
    <scope>NUCLEOTIDE SEQUENCE [LARGE SCALE GENOMIC DNA]</scope>
    <source>
        <strain evidence="3 4">LMG 26638</strain>
    </source>
</reference>
<dbReference type="SUPFAM" id="SSF102405">
    <property type="entry name" value="MCP/YpsA-like"/>
    <property type="match status" value="1"/>
</dbReference>
<dbReference type="RefSeq" id="WP_130234241.1">
    <property type="nucleotide sequence ID" value="NZ_BMEF01000016.1"/>
</dbReference>
<evidence type="ECO:0000313" key="4">
    <source>
        <dbReference type="Proteomes" id="UP000322726"/>
    </source>
</evidence>
<proteinExistence type="inferred from homology"/>
<dbReference type="Pfam" id="PF02481">
    <property type="entry name" value="DNA_processg_A"/>
    <property type="match status" value="1"/>
</dbReference>
<reference evidence="3 4" key="3">
    <citation type="submission" date="2019-09" db="EMBL/GenBank/DDBJ databases">
        <title>Taxonomic note: a critical rebuttal of the proposed division of the genus Arcobacter into six genera, emended descriptions of Arcobacter anaerophilus and the genus Arcobacter, and an assessment of genus-level boundaries for Epsilonproteobacteria using in silico genomic comparator tools.</title>
        <authorList>
            <person name="On S.L.W."/>
            <person name="Miller W.G."/>
            <person name="Biggs P."/>
            <person name="Cornelius A."/>
            <person name="Vandamme P."/>
        </authorList>
    </citation>
    <scope>NUCLEOTIDE SEQUENCE [LARGE SCALE GENOMIC DNA]</scope>
    <source>
        <strain evidence="3 4">LMG 26638</strain>
    </source>
</reference>
<dbReference type="PANTHER" id="PTHR43022:SF1">
    <property type="entry name" value="PROTEIN SMF"/>
    <property type="match status" value="1"/>
</dbReference>
<comment type="similarity">
    <text evidence="1">Belongs to the DprA/Smf family.</text>
</comment>
<dbReference type="OrthoDB" id="9785707at2"/>
<dbReference type="Proteomes" id="UP000322726">
    <property type="component" value="Chromosome"/>
</dbReference>
<name>A0A5C2HDV6_9BACT</name>
<keyword evidence="4" id="KW-1185">Reference proteome</keyword>
<organism evidence="3 4">
    <name type="scientific">Malaciobacter pacificus</name>
    <dbReference type="NCBI Taxonomy" id="1080223"/>
    <lineage>
        <taxon>Bacteria</taxon>
        <taxon>Pseudomonadati</taxon>
        <taxon>Campylobacterota</taxon>
        <taxon>Epsilonproteobacteria</taxon>
        <taxon>Campylobacterales</taxon>
        <taxon>Arcobacteraceae</taxon>
        <taxon>Malaciobacter</taxon>
    </lineage>
</organism>
<feature type="domain" description="Smf/DprA SLOG" evidence="2">
    <location>
        <begin position="11"/>
        <end position="205"/>
    </location>
</feature>
<evidence type="ECO:0000259" key="2">
    <source>
        <dbReference type="Pfam" id="PF02481"/>
    </source>
</evidence>
<dbReference type="EMBL" id="CP035928">
    <property type="protein sequence ID" value="QEP35346.1"/>
    <property type="molecule type" value="Genomic_DNA"/>
</dbReference>
<dbReference type="KEGG" id="apai:APAC_2285"/>
<dbReference type="PANTHER" id="PTHR43022">
    <property type="entry name" value="PROTEIN SMF"/>
    <property type="match status" value="1"/>
</dbReference>
<dbReference type="InterPro" id="IPR003488">
    <property type="entry name" value="DprA"/>
</dbReference>
<evidence type="ECO:0000313" key="3">
    <source>
        <dbReference type="EMBL" id="QEP35346.1"/>
    </source>
</evidence>
<sequence length="257" mass="28919">MIRKLEFHINELENMKKYPKDLFYIGNYKLLEKRKISIVGTRRPNSYAKEFTHKLSSKLSNSGFCIISGAALGVDAIAHNAAGAANTIAVVANGLDIRYPSVNKNLISNIEREGLILSAYKEGEKARNYTFVLRNEIVVALGEILIVTQADEKSGTLTSIEYALKMGKKVYTIPHRLNESIGTQKLIKEGLIEVIYDIDEFIESLGVQIKPQILDEVLLYCESNPSYDEAFAKYSNKIFEYELEGKIKVENGKIFVI</sequence>
<dbReference type="Gene3D" id="3.40.50.450">
    <property type="match status" value="1"/>
</dbReference>
<protein>
    <submittedName>
        <fullName evidence="3">DNA protecting protein DprA</fullName>
    </submittedName>
</protein>
<reference evidence="4" key="1">
    <citation type="submission" date="2019-09" db="EMBL/GenBank/DDBJ databases">
        <title>Complete genome sequencing of four Arcobacter species reveals a diverse suite of mobile elements.</title>
        <authorList>
            <person name="On S.L.W."/>
            <person name="Miller W.G."/>
            <person name="Biggs P."/>
            <person name="Cornelius A."/>
            <person name="Vandamme P."/>
        </authorList>
    </citation>
    <scope>NUCLEOTIDE SEQUENCE [LARGE SCALE GENOMIC DNA]</scope>
    <source>
        <strain evidence="4">LMG 26638</strain>
    </source>
</reference>
<evidence type="ECO:0000256" key="1">
    <source>
        <dbReference type="ARBA" id="ARBA00006525"/>
    </source>
</evidence>
<gene>
    <name evidence="3" type="primary">dprA</name>
    <name evidence="3" type="ORF">APAC_2285</name>
</gene>
<dbReference type="AlphaFoldDB" id="A0A5C2HDV6"/>